<keyword evidence="11" id="KW-0411">Iron-sulfur</keyword>
<dbReference type="Pfam" id="PF13307">
    <property type="entry name" value="Helicase_C_2"/>
    <property type="match status" value="1"/>
</dbReference>
<keyword evidence="3" id="KW-0547">Nucleotide-binding</keyword>
<keyword evidence="12" id="KW-0238">DNA-binding</keyword>
<dbReference type="Pfam" id="PF06733">
    <property type="entry name" value="DEAD_2"/>
    <property type="match status" value="1"/>
</dbReference>
<organism evidence="20 21">
    <name type="scientific">Pseudocohnilembus persalinus</name>
    <name type="common">Ciliate</name>
    <dbReference type="NCBI Taxonomy" id="266149"/>
    <lineage>
        <taxon>Eukaryota</taxon>
        <taxon>Sar</taxon>
        <taxon>Alveolata</taxon>
        <taxon>Ciliophora</taxon>
        <taxon>Intramacronucleata</taxon>
        <taxon>Oligohymenophorea</taxon>
        <taxon>Scuticociliatia</taxon>
        <taxon>Philasterida</taxon>
        <taxon>Pseudocohnilembidae</taxon>
        <taxon>Pseudocohnilembus</taxon>
    </lineage>
</organism>
<evidence type="ECO:0000256" key="9">
    <source>
        <dbReference type="ARBA" id="ARBA00022840"/>
    </source>
</evidence>
<dbReference type="InterPro" id="IPR014001">
    <property type="entry name" value="Helicase_ATP-bd"/>
</dbReference>
<feature type="domain" description="Helicase ATP-binding" evidence="19">
    <location>
        <begin position="391"/>
        <end position="665"/>
    </location>
</feature>
<keyword evidence="5 15" id="KW-0863">Zinc-finger</keyword>
<evidence type="ECO:0000256" key="1">
    <source>
        <dbReference type="ARBA" id="ARBA00022485"/>
    </source>
</evidence>
<evidence type="ECO:0000256" key="3">
    <source>
        <dbReference type="ARBA" id="ARBA00022741"/>
    </source>
</evidence>
<dbReference type="InterPro" id="IPR045028">
    <property type="entry name" value="DinG/Rad3-like"/>
</dbReference>
<dbReference type="InParanoid" id="A0A0V0QG58"/>
<evidence type="ECO:0000313" key="20">
    <source>
        <dbReference type="EMBL" id="KRX01128.1"/>
    </source>
</evidence>
<keyword evidence="9" id="KW-0067">ATP-binding</keyword>
<evidence type="ECO:0000256" key="11">
    <source>
        <dbReference type="ARBA" id="ARBA00023014"/>
    </source>
</evidence>
<dbReference type="Gene3D" id="3.40.50.300">
    <property type="entry name" value="P-loop containing nucleotide triphosphate hydrolases"/>
    <property type="match status" value="2"/>
</dbReference>
<dbReference type="InterPro" id="IPR027417">
    <property type="entry name" value="P-loop_NTPase"/>
</dbReference>
<feature type="compositionally biased region" description="Basic and acidic residues" evidence="17">
    <location>
        <begin position="141"/>
        <end position="152"/>
    </location>
</feature>
<dbReference type="InterPro" id="IPR010614">
    <property type="entry name" value="RAD3-like_helicase_DEAD"/>
</dbReference>
<dbReference type="GO" id="GO:0003678">
    <property type="term" value="F:DNA helicase activity"/>
    <property type="evidence" value="ECO:0007669"/>
    <property type="project" value="InterPro"/>
</dbReference>
<dbReference type="SMART" id="SM00487">
    <property type="entry name" value="DEXDc"/>
    <property type="match status" value="1"/>
</dbReference>
<gene>
    <name evidence="20" type="ORF">PPERSA_08229</name>
</gene>
<dbReference type="GO" id="GO:0051539">
    <property type="term" value="F:4 iron, 4 sulfur cluster binding"/>
    <property type="evidence" value="ECO:0007669"/>
    <property type="project" value="UniProtKB-KW"/>
</dbReference>
<dbReference type="Proteomes" id="UP000054937">
    <property type="component" value="Unassembled WGS sequence"/>
</dbReference>
<evidence type="ECO:0000256" key="5">
    <source>
        <dbReference type="ARBA" id="ARBA00022771"/>
    </source>
</evidence>
<dbReference type="GO" id="GO:0003677">
    <property type="term" value="F:DNA binding"/>
    <property type="evidence" value="ECO:0007669"/>
    <property type="project" value="UniProtKB-KW"/>
</dbReference>
<evidence type="ECO:0000259" key="18">
    <source>
        <dbReference type="PROSITE" id="PS50199"/>
    </source>
</evidence>
<feature type="compositionally biased region" description="Basic and acidic residues" evidence="17">
    <location>
        <begin position="180"/>
        <end position="197"/>
    </location>
</feature>
<dbReference type="InterPro" id="IPR001876">
    <property type="entry name" value="Znf_RanBP2"/>
</dbReference>
<keyword evidence="16" id="KW-0175">Coiled coil</keyword>
<feature type="compositionally biased region" description="Polar residues" evidence="17">
    <location>
        <begin position="37"/>
        <end position="55"/>
    </location>
</feature>
<evidence type="ECO:0000313" key="21">
    <source>
        <dbReference type="Proteomes" id="UP000054937"/>
    </source>
</evidence>
<feature type="compositionally biased region" description="Basic and acidic residues" evidence="17">
    <location>
        <begin position="122"/>
        <end position="134"/>
    </location>
</feature>
<keyword evidence="13" id="KW-0234">DNA repair</keyword>
<evidence type="ECO:0000259" key="19">
    <source>
        <dbReference type="PROSITE" id="PS51193"/>
    </source>
</evidence>
<dbReference type="OrthoDB" id="19182at2759"/>
<dbReference type="InterPro" id="IPR014013">
    <property type="entry name" value="Helic_SF1/SF2_ATP-bd_DinG/Rad3"/>
</dbReference>
<dbReference type="AlphaFoldDB" id="A0A0V0QG58"/>
<evidence type="ECO:0000256" key="14">
    <source>
        <dbReference type="ARBA" id="ARBA00023235"/>
    </source>
</evidence>
<evidence type="ECO:0000256" key="8">
    <source>
        <dbReference type="ARBA" id="ARBA00022833"/>
    </source>
</evidence>
<evidence type="ECO:0000256" key="7">
    <source>
        <dbReference type="ARBA" id="ARBA00022806"/>
    </source>
</evidence>
<feature type="compositionally biased region" description="Acidic residues" evidence="17">
    <location>
        <begin position="1248"/>
        <end position="1257"/>
    </location>
</feature>
<dbReference type="SMART" id="SM00488">
    <property type="entry name" value="DEXDc2"/>
    <property type="match status" value="1"/>
</dbReference>
<reference evidence="20 21" key="1">
    <citation type="journal article" date="2015" name="Sci. Rep.">
        <title>Genome of the facultative scuticociliatosis pathogen Pseudocohnilembus persalinus provides insight into its virulence through horizontal gene transfer.</title>
        <authorList>
            <person name="Xiong J."/>
            <person name="Wang G."/>
            <person name="Cheng J."/>
            <person name="Tian M."/>
            <person name="Pan X."/>
            <person name="Warren A."/>
            <person name="Jiang C."/>
            <person name="Yuan D."/>
            <person name="Miao W."/>
        </authorList>
    </citation>
    <scope>NUCLEOTIDE SEQUENCE [LARGE SCALE GENOMIC DNA]</scope>
    <source>
        <strain evidence="20">36N120E</strain>
    </source>
</reference>
<comment type="caution">
    <text evidence="20">The sequence shown here is derived from an EMBL/GenBank/DDBJ whole genome shotgun (WGS) entry which is preliminary data.</text>
</comment>
<evidence type="ECO:0000256" key="4">
    <source>
        <dbReference type="ARBA" id="ARBA00022763"/>
    </source>
</evidence>
<sequence length="1257" mass="149847">MIACQLENTNNTKCKKKISKENDDNKCPVRHKCPRNISIQDNQQQKSEVNSNQNDLKQEKNDEAKQQNYQEQQTKKLESYDDMLKFQLKQHQKENKIIHYVPEIDSDNIISKEFQKTQVQDQDEKQQKYQDRYKQSLQRQLESKYVIKENNGRRKYNNKYHNKEHKKDQKEEFPSIEVQQQKEEQKQKLNLEKEQQQKLRQNQMQKQDQQQEVEDGEQHSIQIKQQFIQQVEKGIEGEEDLDLENMSEEEKIKQKKKIAKIKMINAMKELSNIYKNYKKENGEQKSQLPQQQKAYIQGFSTFYEAYQQQNKENQKQIEDYIDLRKTEMIQSDKAEYFDQKKKDLFHSIDINIPLKDENKEKNFTTITFPEKQNSEYYFSSVKEEQKYKKILPISSKFPGKPYDLQMNLIYKILNGLDTPKDQNILVEAPSGTGKTMAILSACLSFLKKHRETNTTGYRYQIIYVSNTYNQLQHVADEIKKTNYDLRCRVMASQEEMCINGRVFKEFLKNRKKYKNQSNFNLNCQVACVQKKCNAQINSSKYFDQIAQSREMVDIEQIDNLTENFDNRTSTCPYFDLNNTVDLQDVILAPYDLILDQRGIKRLGKIPRRLLIVFDEAHNVIEEACNGSSYRLDLITLHKVINYCQQLSMDISTQIQQIDQQYSQSVIDYYKKQQQLQIEQLEYNLQMGQVLGLNQQQQEQIQISIDQIKQNSLENYVNFQKSKMSKILQDINTIQINLDQTVKNFESELKKNHYKKSEIYKLADTYKRIISKLFSREEDEIKLLNLLKALKHVIDYSYESRFKTKNEKFALMAPMEDLQFFFHELLMTVREDPMNYKLMAQFQEQGYLNKQEKNITYILQCFEPQKALKRLLKFPQSHFILFSSTLTPFQSFLKFRSSDKPWECKFCKSTNQPESMICIKCEKQKPSWLKIIRKNIEPSEAERKKDQKRQVSKQGQQIFDEIGMYLEKLIEKIPEGVILVFPNLNLMEKCKYAWFEGSKYGQLIEKHKKVFFQPRKKHEYRSVIQQYKEEIINNKNAMLFAVSYTDFLDSFEIRDSLSRAIFIIGKPGMDRSDGYVQEKMKYLEQNHGKEWLWYNDYSIREINKTIGKVIRNQDDYGGVYLIDDIYVSASWVSDKISLWAKDNFKVENNLENLVKDTEQFFSQPFKPCQPIQIKKPPVKQQEDNYDYDFQEDVEIDQNLLSDNQKGEQLIQNNIQENKKENLDLKNEDFDIFSQPVEEKQKQNQNGYEQESEEEDDFI</sequence>
<dbReference type="SMART" id="SM00491">
    <property type="entry name" value="HELICc2"/>
    <property type="match status" value="1"/>
</dbReference>
<dbReference type="EMBL" id="LDAU01000176">
    <property type="protein sequence ID" value="KRX01128.1"/>
    <property type="molecule type" value="Genomic_DNA"/>
</dbReference>
<feature type="compositionally biased region" description="Low complexity" evidence="17">
    <location>
        <begin position="198"/>
        <end position="210"/>
    </location>
</feature>
<dbReference type="GO" id="GO:0006281">
    <property type="term" value="P:DNA repair"/>
    <property type="evidence" value="ECO:0007669"/>
    <property type="project" value="UniProtKB-KW"/>
</dbReference>
<dbReference type="GO" id="GO:0005524">
    <property type="term" value="F:ATP binding"/>
    <property type="evidence" value="ECO:0007669"/>
    <property type="project" value="UniProtKB-KW"/>
</dbReference>
<protein>
    <submittedName>
        <fullName evidence="20">p-loop containing nucleoside triphosphate hydrolase</fullName>
    </submittedName>
</protein>
<evidence type="ECO:0000256" key="2">
    <source>
        <dbReference type="ARBA" id="ARBA00022723"/>
    </source>
</evidence>
<feature type="region of interest" description="Disordered" evidence="17">
    <location>
        <begin position="1233"/>
        <end position="1257"/>
    </location>
</feature>
<keyword evidence="14" id="KW-0413">Isomerase</keyword>
<dbReference type="GO" id="GO:0016818">
    <property type="term" value="F:hydrolase activity, acting on acid anhydrides, in phosphorus-containing anhydrides"/>
    <property type="evidence" value="ECO:0007669"/>
    <property type="project" value="InterPro"/>
</dbReference>
<proteinExistence type="predicted"/>
<feature type="coiled-coil region" evidence="16">
    <location>
        <begin position="267"/>
        <end position="323"/>
    </location>
</feature>
<name>A0A0V0QG58_PSEPJ</name>
<dbReference type="PROSITE" id="PS51193">
    <property type="entry name" value="HELICASE_ATP_BIND_2"/>
    <property type="match status" value="1"/>
</dbReference>
<evidence type="ECO:0000256" key="13">
    <source>
        <dbReference type="ARBA" id="ARBA00023204"/>
    </source>
</evidence>
<feature type="compositionally biased region" description="Basic residues" evidence="17">
    <location>
        <begin position="153"/>
        <end position="164"/>
    </location>
</feature>
<dbReference type="PROSITE" id="PS01358">
    <property type="entry name" value="ZF_RANBP2_1"/>
    <property type="match status" value="1"/>
</dbReference>
<keyword evidence="6 20" id="KW-0378">Hydrolase</keyword>
<keyword evidence="21" id="KW-1185">Reference proteome</keyword>
<dbReference type="PANTHER" id="PTHR11472:SF34">
    <property type="entry name" value="REGULATOR OF TELOMERE ELONGATION HELICASE 1"/>
    <property type="match status" value="1"/>
</dbReference>
<evidence type="ECO:0000256" key="6">
    <source>
        <dbReference type="ARBA" id="ARBA00022801"/>
    </source>
</evidence>
<keyword evidence="1" id="KW-0004">4Fe-4S</keyword>
<feature type="domain" description="RanBP2-type" evidence="18">
    <location>
        <begin position="895"/>
        <end position="926"/>
    </location>
</feature>
<evidence type="ECO:0000256" key="17">
    <source>
        <dbReference type="SAM" id="MobiDB-lite"/>
    </source>
</evidence>
<evidence type="ECO:0000256" key="10">
    <source>
        <dbReference type="ARBA" id="ARBA00023004"/>
    </source>
</evidence>
<dbReference type="PANTHER" id="PTHR11472">
    <property type="entry name" value="DNA REPAIR DEAD HELICASE RAD3/XP-D SUBFAMILY MEMBER"/>
    <property type="match status" value="1"/>
</dbReference>
<accession>A0A0V0QG58</accession>
<keyword evidence="8" id="KW-0862">Zinc</keyword>
<dbReference type="InterPro" id="IPR006555">
    <property type="entry name" value="ATP-dep_Helicase_C"/>
</dbReference>
<keyword evidence="4" id="KW-0227">DNA damage</keyword>
<dbReference type="GO" id="GO:0008270">
    <property type="term" value="F:zinc ion binding"/>
    <property type="evidence" value="ECO:0007669"/>
    <property type="project" value="UniProtKB-KW"/>
</dbReference>
<evidence type="ECO:0000256" key="15">
    <source>
        <dbReference type="PROSITE-ProRule" id="PRU00322"/>
    </source>
</evidence>
<feature type="region of interest" description="Disordered" evidence="17">
    <location>
        <begin position="18"/>
        <end position="74"/>
    </location>
</feature>
<dbReference type="SUPFAM" id="SSF52540">
    <property type="entry name" value="P-loop containing nucleoside triphosphate hydrolases"/>
    <property type="match status" value="1"/>
</dbReference>
<keyword evidence="7" id="KW-0347">Helicase</keyword>
<dbReference type="PROSITE" id="PS50199">
    <property type="entry name" value="ZF_RANBP2_2"/>
    <property type="match status" value="1"/>
</dbReference>
<dbReference type="InterPro" id="IPR006554">
    <property type="entry name" value="Helicase-like_DEXD_c2"/>
</dbReference>
<keyword evidence="2" id="KW-0479">Metal-binding</keyword>
<feature type="compositionally biased region" description="Basic and acidic residues" evidence="17">
    <location>
        <begin position="56"/>
        <end position="65"/>
    </location>
</feature>
<evidence type="ECO:0000256" key="12">
    <source>
        <dbReference type="ARBA" id="ARBA00023125"/>
    </source>
</evidence>
<feature type="region of interest" description="Disordered" evidence="17">
    <location>
        <begin position="116"/>
        <end position="219"/>
    </location>
</feature>
<evidence type="ECO:0000256" key="16">
    <source>
        <dbReference type="SAM" id="Coils"/>
    </source>
</evidence>
<keyword evidence="10" id="KW-0408">Iron</keyword>